<dbReference type="SUPFAM" id="SSF49472">
    <property type="entry name" value="Transthyretin (synonym: prealbumin)"/>
    <property type="match status" value="1"/>
</dbReference>
<keyword evidence="10" id="KW-1185">Reference proteome</keyword>
<dbReference type="CDD" id="cd05822">
    <property type="entry name" value="TLP_HIUase"/>
    <property type="match status" value="1"/>
</dbReference>
<comment type="caution">
    <text evidence="9">The sequence shown here is derived from an EMBL/GenBank/DDBJ whole genome shotgun (WGS) entry which is preliminary data.</text>
</comment>
<dbReference type="Gene3D" id="2.60.40.180">
    <property type="entry name" value="Transthyretin/hydroxyisourate hydrolase domain"/>
    <property type="match status" value="1"/>
</dbReference>
<comment type="function">
    <text evidence="2">Catalyzes the hydrolysis of 5-hydroxyisourate (HIU) to 2-oxo-4-hydroxy-4-carboxy-5-ureidoimidazoline (OHCU).</text>
</comment>
<evidence type="ECO:0000259" key="8">
    <source>
        <dbReference type="Pfam" id="PF00576"/>
    </source>
</evidence>
<sequence length="118" mass="12764">MAGGQSRKSRVTTHILDTAVGRPARGVAVQLAARTPDGWQEIGSGVTDDDGRIMDLGPSDLAPGEYRLDVEAGAYHRHQQLDAFFSQLCVGFVIRDTVSHYHVPLLLSPFAVSVYRGS</sequence>
<reference evidence="9 10" key="1">
    <citation type="submission" date="2019-05" db="EMBL/GenBank/DDBJ databases">
        <title>Mycolicibacterium sphagni ENV482 genome assembly.</title>
        <authorList>
            <person name="Chen W."/>
            <person name="Faulkner N.W."/>
            <person name="Hyman M.R."/>
        </authorList>
    </citation>
    <scope>NUCLEOTIDE SEQUENCE [LARGE SCALE GENOMIC DNA]</scope>
    <source>
        <strain evidence="9 10">ENV482</strain>
    </source>
</reference>
<dbReference type="NCBIfam" id="TIGR02962">
    <property type="entry name" value="hdxy_isourate"/>
    <property type="match status" value="1"/>
</dbReference>
<evidence type="ECO:0000256" key="4">
    <source>
        <dbReference type="ARBA" id="ARBA00011881"/>
    </source>
</evidence>
<dbReference type="InterPro" id="IPR023418">
    <property type="entry name" value="Thyroxine_BS"/>
</dbReference>
<comment type="catalytic activity">
    <reaction evidence="1 7">
        <text>5-hydroxyisourate + H2O = 5-hydroxy-2-oxo-4-ureido-2,5-dihydro-1H-imidazole-5-carboxylate + H(+)</text>
        <dbReference type="Rhea" id="RHEA:23736"/>
        <dbReference type="ChEBI" id="CHEBI:15377"/>
        <dbReference type="ChEBI" id="CHEBI:15378"/>
        <dbReference type="ChEBI" id="CHEBI:18072"/>
        <dbReference type="ChEBI" id="CHEBI:58639"/>
        <dbReference type="EC" id="3.5.2.17"/>
    </reaction>
</comment>
<dbReference type="InterPro" id="IPR014306">
    <property type="entry name" value="Hydroxyisourate_hydrolase"/>
</dbReference>
<evidence type="ECO:0000256" key="6">
    <source>
        <dbReference type="ARBA" id="ARBA00022801"/>
    </source>
</evidence>
<keyword evidence="6 7" id="KW-0378">Hydrolase</keyword>
<accession>A0ABX2JY34</accession>
<comment type="subunit">
    <text evidence="4 7">Homotetramer.</text>
</comment>
<organism evidence="9 10">
    <name type="scientific">Mycolicibacterium sphagni</name>
    <dbReference type="NCBI Taxonomy" id="1786"/>
    <lineage>
        <taxon>Bacteria</taxon>
        <taxon>Bacillati</taxon>
        <taxon>Actinomycetota</taxon>
        <taxon>Actinomycetes</taxon>
        <taxon>Mycobacteriales</taxon>
        <taxon>Mycobacteriaceae</taxon>
        <taxon>Mycolicibacterium</taxon>
    </lineage>
</organism>
<evidence type="ECO:0000256" key="1">
    <source>
        <dbReference type="ARBA" id="ARBA00001043"/>
    </source>
</evidence>
<dbReference type="InterPro" id="IPR036817">
    <property type="entry name" value="Transthyretin/HIU_hydrolase_sf"/>
</dbReference>
<dbReference type="InterPro" id="IPR000895">
    <property type="entry name" value="Transthyretin/HIU_hydrolase"/>
</dbReference>
<evidence type="ECO:0000256" key="5">
    <source>
        <dbReference type="ARBA" id="ARBA00022631"/>
    </source>
</evidence>
<evidence type="ECO:0000256" key="2">
    <source>
        <dbReference type="ARBA" id="ARBA00002704"/>
    </source>
</evidence>
<dbReference type="PANTHER" id="PTHR10395:SF7">
    <property type="entry name" value="5-HYDROXYISOURATE HYDROLASE"/>
    <property type="match status" value="1"/>
</dbReference>
<dbReference type="EMBL" id="VBSB01000008">
    <property type="protein sequence ID" value="NTY60380.1"/>
    <property type="molecule type" value="Genomic_DNA"/>
</dbReference>
<dbReference type="PRINTS" id="PR00189">
    <property type="entry name" value="TRNSTHYRETIN"/>
</dbReference>
<feature type="domain" description="Transthyretin/hydroxyisourate hydrolase" evidence="8">
    <location>
        <begin position="11"/>
        <end position="117"/>
    </location>
</feature>
<dbReference type="GO" id="GO:0033971">
    <property type="term" value="F:hydroxyisourate hydrolase activity"/>
    <property type="evidence" value="ECO:0007669"/>
    <property type="project" value="UniProtKB-EC"/>
</dbReference>
<dbReference type="Proteomes" id="UP000708347">
    <property type="component" value="Unassembled WGS sequence"/>
</dbReference>
<protein>
    <recommendedName>
        <fullName evidence="7">5-hydroxyisourate hydrolase</fullName>
        <shortName evidence="7">HIU hydrolase</shortName>
        <shortName evidence="7">HIUHase</shortName>
        <ecNumber evidence="7">3.5.2.17</ecNumber>
    </recommendedName>
</protein>
<evidence type="ECO:0000256" key="7">
    <source>
        <dbReference type="RuleBase" id="RU361270"/>
    </source>
</evidence>
<gene>
    <name evidence="9" type="primary">uraH</name>
    <name evidence="9" type="ORF">FEG63_12580</name>
</gene>
<dbReference type="EC" id="3.5.2.17" evidence="7"/>
<name>A0ABX2JY34_9MYCO</name>
<dbReference type="Pfam" id="PF00576">
    <property type="entry name" value="Transthyretin"/>
    <property type="match status" value="1"/>
</dbReference>
<keyword evidence="5 7" id="KW-0659">Purine metabolism</keyword>
<evidence type="ECO:0000313" key="10">
    <source>
        <dbReference type="Proteomes" id="UP000708347"/>
    </source>
</evidence>
<dbReference type="PROSITE" id="PS00768">
    <property type="entry name" value="TRANSTHYRETIN_1"/>
    <property type="match status" value="1"/>
</dbReference>
<comment type="similarity">
    <text evidence="3 7">Belongs to the transthyretin family. 5-hydroxyisourate hydrolase subfamily.</text>
</comment>
<evidence type="ECO:0000256" key="3">
    <source>
        <dbReference type="ARBA" id="ARBA00009850"/>
    </source>
</evidence>
<evidence type="ECO:0000313" key="9">
    <source>
        <dbReference type="EMBL" id="NTY60380.1"/>
    </source>
</evidence>
<dbReference type="PANTHER" id="PTHR10395">
    <property type="entry name" value="URICASE AND TRANSTHYRETIN-RELATED"/>
    <property type="match status" value="1"/>
</dbReference>
<dbReference type="InterPro" id="IPR023416">
    <property type="entry name" value="Transthyretin/HIU_hydrolase_d"/>
</dbReference>
<dbReference type="RefSeq" id="WP_174398209.1">
    <property type="nucleotide sequence ID" value="NZ_VBSB01000008.1"/>
</dbReference>
<proteinExistence type="inferred from homology"/>